<keyword evidence="1" id="KW-0175">Coiled coil</keyword>
<feature type="compositionally biased region" description="Basic and acidic residues" evidence="2">
    <location>
        <begin position="335"/>
        <end position="363"/>
    </location>
</feature>
<dbReference type="Proteomes" id="UP000694861">
    <property type="component" value="Linkage group LG6"/>
</dbReference>
<feature type="compositionally biased region" description="Polar residues" evidence="2">
    <location>
        <begin position="202"/>
        <end position="222"/>
    </location>
</feature>
<evidence type="ECO:0000313" key="3">
    <source>
        <dbReference type="Proteomes" id="UP000694861"/>
    </source>
</evidence>
<evidence type="ECO:0000313" key="4">
    <source>
        <dbReference type="RefSeq" id="XP_008236750.1"/>
    </source>
</evidence>
<feature type="region of interest" description="Disordered" evidence="2">
    <location>
        <begin position="283"/>
        <end position="308"/>
    </location>
</feature>
<dbReference type="RefSeq" id="XP_008236750.1">
    <property type="nucleotide sequence ID" value="XM_008238528.1"/>
</dbReference>
<feature type="region of interest" description="Disordered" evidence="2">
    <location>
        <begin position="202"/>
        <end position="223"/>
    </location>
</feature>
<feature type="region of interest" description="Disordered" evidence="2">
    <location>
        <begin position="331"/>
        <end position="401"/>
    </location>
</feature>
<keyword evidence="3" id="KW-1185">Reference proteome</keyword>
<dbReference type="GeneID" id="103335514"/>
<feature type="compositionally biased region" description="Low complexity" evidence="2">
    <location>
        <begin position="286"/>
        <end position="297"/>
    </location>
</feature>
<accession>A0ABM0PAJ2</accession>
<evidence type="ECO:0000256" key="2">
    <source>
        <dbReference type="SAM" id="MobiDB-lite"/>
    </source>
</evidence>
<organism evidence="3 4">
    <name type="scientific">Prunus mume</name>
    <name type="common">Japanese apricot</name>
    <name type="synonym">Armeniaca mume</name>
    <dbReference type="NCBI Taxonomy" id="102107"/>
    <lineage>
        <taxon>Eukaryota</taxon>
        <taxon>Viridiplantae</taxon>
        <taxon>Streptophyta</taxon>
        <taxon>Embryophyta</taxon>
        <taxon>Tracheophyta</taxon>
        <taxon>Spermatophyta</taxon>
        <taxon>Magnoliopsida</taxon>
        <taxon>eudicotyledons</taxon>
        <taxon>Gunneridae</taxon>
        <taxon>Pentapetalae</taxon>
        <taxon>rosids</taxon>
        <taxon>fabids</taxon>
        <taxon>Rosales</taxon>
        <taxon>Rosaceae</taxon>
        <taxon>Amygdaloideae</taxon>
        <taxon>Amygdaleae</taxon>
        <taxon>Prunus</taxon>
    </lineage>
</organism>
<feature type="coiled-coil region" evidence="1">
    <location>
        <begin position="79"/>
        <end position="106"/>
    </location>
</feature>
<feature type="coiled-coil region" evidence="1">
    <location>
        <begin position="141"/>
        <end position="168"/>
    </location>
</feature>
<reference evidence="3" key="1">
    <citation type="journal article" date="2012" name="Nat. Commun.">
        <title>The genome of Prunus mume.</title>
        <authorList>
            <person name="Zhang Q."/>
            <person name="Chen W."/>
            <person name="Sun L."/>
            <person name="Zhao F."/>
            <person name="Huang B."/>
            <person name="Yang W."/>
            <person name="Tao Y."/>
            <person name="Wang J."/>
            <person name="Yuan Z."/>
            <person name="Fan G."/>
            <person name="Xing Z."/>
            <person name="Han C."/>
            <person name="Pan H."/>
            <person name="Zhong X."/>
            <person name="Shi W."/>
            <person name="Liang X."/>
            <person name="Du D."/>
            <person name="Sun F."/>
            <person name="Xu Z."/>
            <person name="Hao R."/>
            <person name="Lv T."/>
            <person name="Lv Y."/>
            <person name="Zheng Z."/>
            <person name="Sun M."/>
            <person name="Luo L."/>
            <person name="Cai M."/>
            <person name="Gao Y."/>
            <person name="Wang J."/>
            <person name="Yin Y."/>
            <person name="Xu X."/>
            <person name="Cheng T."/>
            <person name="Wang J."/>
        </authorList>
    </citation>
    <scope>NUCLEOTIDE SEQUENCE [LARGE SCALE GENOMIC DNA]</scope>
</reference>
<proteinExistence type="predicted"/>
<name>A0ABM0PAJ2_PRUMU</name>
<sequence>MEKERKFLEYLCLELSNPQRQVRKSIANKFSIQCNFPSDLTAHTLHTAEGSETNRQLNAVIDLLINLGYKIEQKQGQLIEKFETIEKSYSDRISKLEKQVNRLATNLDLEYLCENCEKTRRIERETDQGEALERRNLPRQNAFLERQLSDQKNKILFLEEQNRQTQLQLHLAQTQARFIPLPHRSGQMGGDFPVSFNRVSETAKTVSPGPSQTVDGKGSSNPLMAEALPKSLQQVQISSKTDEGKNVALSLDQTAQLLAQNYYSPPCLQSTSQQLEDLISFQTAQTSPRSNPSSSRSTKTKKKKTVAKKEIEQTVAKVFQDFLKNMMPATQMQADQKKDIHRQEDQEETPTQKELKQLREELTRLQQRLQDAERTPAFSSDADPKPLDDEGNNTDVSFDGSFCTADCHELD</sequence>
<evidence type="ECO:0000256" key="1">
    <source>
        <dbReference type="SAM" id="Coils"/>
    </source>
</evidence>
<reference evidence="4" key="2">
    <citation type="submission" date="2025-08" db="UniProtKB">
        <authorList>
            <consortium name="RefSeq"/>
        </authorList>
    </citation>
    <scope>IDENTIFICATION</scope>
</reference>
<protein>
    <submittedName>
        <fullName evidence="4">Uncharacterized protein LOC103335514</fullName>
    </submittedName>
</protein>
<gene>
    <name evidence="4" type="primary">LOC103335514</name>
</gene>